<dbReference type="CDD" id="cd08368">
    <property type="entry name" value="LIM"/>
    <property type="match status" value="1"/>
</dbReference>
<keyword evidence="3 5" id="KW-0862">Zinc</keyword>
<dbReference type="PANTHER" id="PTHR24207">
    <property type="entry name" value="ZYX102 PROTEIN"/>
    <property type="match status" value="1"/>
</dbReference>
<accession>A0A0N5BHZ1</accession>
<dbReference type="SMART" id="SM00132">
    <property type="entry name" value="LIM"/>
    <property type="match status" value="3"/>
</dbReference>
<feature type="domain" description="LIM zinc-binding" evidence="7">
    <location>
        <begin position="470"/>
        <end position="538"/>
    </location>
</feature>
<dbReference type="AlphaFoldDB" id="A0A0N5BHZ1"/>
<evidence type="ECO:0000256" key="5">
    <source>
        <dbReference type="PROSITE-ProRule" id="PRU00125"/>
    </source>
</evidence>
<feature type="domain" description="LIM zinc-binding" evidence="7">
    <location>
        <begin position="344"/>
        <end position="405"/>
    </location>
</feature>
<evidence type="ECO:0000256" key="3">
    <source>
        <dbReference type="ARBA" id="ARBA00022833"/>
    </source>
</evidence>
<sequence length="548" mass="62923">MEEKPNIIVNNNHNKINGNSNFSKFNNEALSNEKNGRDNLISGNRKEERTLLDRNKIISSKPVNENSMSYRFSEEEKKEIIDKEESRKLRESVLRKNRPLNSTLSSQNQTVEDAKEYLKAHRDAFEDINSSRGIHSPSPFDQSSTYSKTTKPYRTFDKSDIVSRNIYSPTNKYTTYNINNIPSSSCSSIISSTDNERWSNNSLHNSSTDSSSTTTSHPKINNIIYTKKYNPEDYINNTSYKNNNNNSNYQDNIYSIINKKDNNIIKTILNDGTKKINNNEGKSNKKVEFNLTPNTKMYNNNNEGRRLQRVTVSPTKYLQQESNNNYSNININNILKKESSYVVGICSKCSVNLYNTDSITYAMEKTYHENCFRCITCRQPLKGKKFYHFNGKIYCEKDYILHGIIENTERCYECGNNIVDVVLTALGKTYHPQCFRCKECRKMLDGTPFTVGKNGYIYCSEDYHKLYSPKCSRCGLSIFSDNEITEIIRVQALKKDFHVNCYTCEGCGVNLKNTSDGKCYPLDDILLCKSCNILWNKTGGGKTPITDL</sequence>
<evidence type="ECO:0000313" key="8">
    <source>
        <dbReference type="Proteomes" id="UP000046392"/>
    </source>
</evidence>
<protein>
    <submittedName>
        <fullName evidence="9">LIM domain-containing protein</fullName>
    </submittedName>
</protein>
<keyword evidence="1 5" id="KW-0479">Metal-binding</keyword>
<dbReference type="PROSITE" id="PS50023">
    <property type="entry name" value="LIM_DOMAIN_2"/>
    <property type="match status" value="3"/>
</dbReference>
<keyword evidence="4 5" id="KW-0440">LIM domain</keyword>
<dbReference type="STRING" id="174720.A0A0N5BHZ1"/>
<evidence type="ECO:0000259" key="7">
    <source>
        <dbReference type="PROSITE" id="PS50023"/>
    </source>
</evidence>
<dbReference type="SUPFAM" id="SSF57716">
    <property type="entry name" value="Glucocorticoid receptor-like (DNA-binding domain)"/>
    <property type="match status" value="2"/>
</dbReference>
<dbReference type="Gene3D" id="2.10.110.10">
    <property type="entry name" value="Cysteine Rich Protein"/>
    <property type="match status" value="3"/>
</dbReference>
<feature type="compositionally biased region" description="Low complexity" evidence="6">
    <location>
        <begin position="199"/>
        <end position="216"/>
    </location>
</feature>
<organism evidence="8 9">
    <name type="scientific">Strongyloides papillosus</name>
    <name type="common">Intestinal threadworm</name>
    <dbReference type="NCBI Taxonomy" id="174720"/>
    <lineage>
        <taxon>Eukaryota</taxon>
        <taxon>Metazoa</taxon>
        <taxon>Ecdysozoa</taxon>
        <taxon>Nematoda</taxon>
        <taxon>Chromadorea</taxon>
        <taxon>Rhabditida</taxon>
        <taxon>Tylenchina</taxon>
        <taxon>Panagrolaimomorpha</taxon>
        <taxon>Strongyloidoidea</taxon>
        <taxon>Strongyloididae</taxon>
        <taxon>Strongyloides</taxon>
    </lineage>
</organism>
<feature type="domain" description="LIM zinc-binding" evidence="7">
    <location>
        <begin position="409"/>
        <end position="469"/>
    </location>
</feature>
<evidence type="ECO:0000313" key="9">
    <source>
        <dbReference type="WBParaSite" id="SPAL_0000557600.1"/>
    </source>
</evidence>
<evidence type="ECO:0000256" key="1">
    <source>
        <dbReference type="ARBA" id="ARBA00022723"/>
    </source>
</evidence>
<evidence type="ECO:0000256" key="6">
    <source>
        <dbReference type="SAM" id="MobiDB-lite"/>
    </source>
</evidence>
<dbReference type="WBParaSite" id="SPAL_0000557600.1">
    <property type="protein sequence ID" value="SPAL_0000557600.1"/>
    <property type="gene ID" value="SPAL_0000557600"/>
</dbReference>
<feature type="region of interest" description="Disordered" evidence="6">
    <location>
        <begin position="194"/>
        <end position="218"/>
    </location>
</feature>
<dbReference type="Pfam" id="PF00412">
    <property type="entry name" value="LIM"/>
    <property type="match status" value="3"/>
</dbReference>
<dbReference type="PROSITE" id="PS00478">
    <property type="entry name" value="LIM_DOMAIN_1"/>
    <property type="match status" value="2"/>
</dbReference>
<keyword evidence="2" id="KW-0677">Repeat</keyword>
<evidence type="ECO:0000256" key="2">
    <source>
        <dbReference type="ARBA" id="ARBA00022737"/>
    </source>
</evidence>
<keyword evidence="8" id="KW-1185">Reference proteome</keyword>
<feature type="region of interest" description="Disordered" evidence="6">
    <location>
        <begin position="128"/>
        <end position="151"/>
    </location>
</feature>
<dbReference type="PANTHER" id="PTHR24207:SF2">
    <property type="entry name" value="ZYX102 PROTEIN"/>
    <property type="match status" value="1"/>
</dbReference>
<dbReference type="InterPro" id="IPR001781">
    <property type="entry name" value="Znf_LIM"/>
</dbReference>
<dbReference type="GO" id="GO:0046872">
    <property type="term" value="F:metal ion binding"/>
    <property type="evidence" value="ECO:0007669"/>
    <property type="project" value="UniProtKB-KW"/>
</dbReference>
<dbReference type="Proteomes" id="UP000046392">
    <property type="component" value="Unplaced"/>
</dbReference>
<reference evidence="9" key="1">
    <citation type="submission" date="2017-02" db="UniProtKB">
        <authorList>
            <consortium name="WormBaseParasite"/>
        </authorList>
    </citation>
    <scope>IDENTIFICATION</scope>
</reference>
<name>A0A0N5BHZ1_STREA</name>
<evidence type="ECO:0000256" key="4">
    <source>
        <dbReference type="ARBA" id="ARBA00023038"/>
    </source>
</evidence>
<proteinExistence type="predicted"/>